<protein>
    <recommendedName>
        <fullName evidence="4">DUF4352 domain-containing protein</fullName>
    </recommendedName>
</protein>
<evidence type="ECO:0000256" key="1">
    <source>
        <dbReference type="SAM" id="SignalP"/>
    </source>
</evidence>
<name>A0A3S0KKC2_9DEIO</name>
<proteinExistence type="predicted"/>
<dbReference type="EMBL" id="RXPE01000006">
    <property type="protein sequence ID" value="RTR28608.1"/>
    <property type="molecule type" value="Genomic_DNA"/>
</dbReference>
<reference evidence="2 3" key="1">
    <citation type="submission" date="2018-12" db="EMBL/GenBank/DDBJ databases">
        <title>Deinococcus radiophilus ATCC 27603 genome sequencing and assembly.</title>
        <authorList>
            <person name="Maclea K.S."/>
            <person name="Maynard C.R."/>
        </authorList>
    </citation>
    <scope>NUCLEOTIDE SEQUENCE [LARGE SCALE GENOMIC DNA]</scope>
    <source>
        <strain evidence="2 3">ATCC 27603</strain>
    </source>
</reference>
<feature type="chain" id="PRO_5018762985" description="DUF4352 domain-containing protein" evidence="1">
    <location>
        <begin position="21"/>
        <end position="146"/>
    </location>
</feature>
<accession>A0A3S0KKC2</accession>
<dbReference type="Proteomes" id="UP000277766">
    <property type="component" value="Unassembled WGS sequence"/>
</dbReference>
<evidence type="ECO:0008006" key="4">
    <source>
        <dbReference type="Google" id="ProtNLM"/>
    </source>
</evidence>
<evidence type="ECO:0000313" key="3">
    <source>
        <dbReference type="Proteomes" id="UP000277766"/>
    </source>
</evidence>
<sequence>MNAKAALTLVAGILTLSACGSVSGGAPTAGELLRAPTSLNLAGHTLRAEATPLLRGDQLNAQLAVRSSGSVLPLNVHSVYLVTQGGVWQSGANWKAGCGQSCRLVQGTGPAQGLRSGENVQVVLRLQDSAGRNFWLRDEQARVLGN</sequence>
<keyword evidence="3" id="KW-1185">Reference proteome</keyword>
<gene>
    <name evidence="2" type="ORF">EJ104_04430</name>
</gene>
<evidence type="ECO:0000313" key="2">
    <source>
        <dbReference type="EMBL" id="RTR28608.1"/>
    </source>
</evidence>
<dbReference type="AlphaFoldDB" id="A0A3S0KKC2"/>
<comment type="caution">
    <text evidence="2">The sequence shown here is derived from an EMBL/GenBank/DDBJ whole genome shotgun (WGS) entry which is preliminary data.</text>
</comment>
<keyword evidence="1" id="KW-0732">Signal</keyword>
<dbReference type="RefSeq" id="WP_126351557.1">
    <property type="nucleotide sequence ID" value="NZ_CP086380.1"/>
</dbReference>
<dbReference type="OrthoDB" id="73502at2"/>
<organism evidence="2 3">
    <name type="scientific">Deinococcus radiophilus</name>
    <dbReference type="NCBI Taxonomy" id="32062"/>
    <lineage>
        <taxon>Bacteria</taxon>
        <taxon>Thermotogati</taxon>
        <taxon>Deinococcota</taxon>
        <taxon>Deinococci</taxon>
        <taxon>Deinococcales</taxon>
        <taxon>Deinococcaceae</taxon>
        <taxon>Deinococcus</taxon>
    </lineage>
</organism>
<dbReference type="PROSITE" id="PS51257">
    <property type="entry name" value="PROKAR_LIPOPROTEIN"/>
    <property type="match status" value="1"/>
</dbReference>
<feature type="signal peptide" evidence="1">
    <location>
        <begin position="1"/>
        <end position="20"/>
    </location>
</feature>